<reference evidence="2" key="1">
    <citation type="journal article" date="2021" name="Nat. Commun.">
        <title>Genomic analyses provide insights into spinach domestication and the genetic basis of agronomic traits.</title>
        <authorList>
            <person name="Cai X."/>
            <person name="Sun X."/>
            <person name="Xu C."/>
            <person name="Sun H."/>
            <person name="Wang X."/>
            <person name="Ge C."/>
            <person name="Zhang Z."/>
            <person name="Wang Q."/>
            <person name="Fei Z."/>
            <person name="Jiao C."/>
            <person name="Wang Q."/>
        </authorList>
    </citation>
    <scope>NUCLEOTIDE SEQUENCE [LARGE SCALE GENOMIC DNA]</scope>
    <source>
        <strain evidence="2">cv. Varoflay</strain>
    </source>
</reference>
<name>A0ABM3QZJ5_SPIOL</name>
<evidence type="ECO:0000259" key="1">
    <source>
        <dbReference type="Pfam" id="PF13456"/>
    </source>
</evidence>
<evidence type="ECO:0000313" key="3">
    <source>
        <dbReference type="RefSeq" id="XP_056688795.1"/>
    </source>
</evidence>
<dbReference type="InterPro" id="IPR012337">
    <property type="entry name" value="RNaseH-like_sf"/>
</dbReference>
<dbReference type="CDD" id="cd06222">
    <property type="entry name" value="RNase_H_like"/>
    <property type="match status" value="1"/>
</dbReference>
<dbReference type="GeneID" id="130463631"/>
<sequence length="123" mass="13581">MNSDGAAKGSPGSAGGGVVIHDHRGVCVLVSALAANFGRCHSFRAQITTLDQGRERARDLQITSWEVKVVHVYRQGNRVADWLANHGMTQPQRTLVLEDIPITLTRILDEDNRDVAFPRFIPH</sequence>
<proteinExistence type="predicted"/>
<dbReference type="Pfam" id="PF13456">
    <property type="entry name" value="RVT_3"/>
    <property type="match status" value="1"/>
</dbReference>
<evidence type="ECO:0000313" key="2">
    <source>
        <dbReference type="Proteomes" id="UP000813463"/>
    </source>
</evidence>
<dbReference type="InterPro" id="IPR044730">
    <property type="entry name" value="RNase_H-like_dom_plant"/>
</dbReference>
<keyword evidence="2" id="KW-1185">Reference proteome</keyword>
<gene>
    <name evidence="3" type="primary">LOC130463631</name>
</gene>
<accession>A0ABM3QZJ5</accession>
<dbReference type="SUPFAM" id="SSF53098">
    <property type="entry name" value="Ribonuclease H-like"/>
    <property type="match status" value="1"/>
</dbReference>
<dbReference type="PANTHER" id="PTHR47723">
    <property type="entry name" value="OS05G0353850 PROTEIN"/>
    <property type="match status" value="1"/>
</dbReference>
<dbReference type="InterPro" id="IPR002156">
    <property type="entry name" value="RNaseH_domain"/>
</dbReference>
<dbReference type="Proteomes" id="UP000813463">
    <property type="component" value="Chromosome 6"/>
</dbReference>
<dbReference type="PANTHER" id="PTHR47723:SF19">
    <property type="entry name" value="POLYNUCLEOTIDYL TRANSFERASE, RIBONUCLEASE H-LIKE SUPERFAMILY PROTEIN"/>
    <property type="match status" value="1"/>
</dbReference>
<reference evidence="3" key="2">
    <citation type="submission" date="2025-08" db="UniProtKB">
        <authorList>
            <consortium name="RefSeq"/>
        </authorList>
    </citation>
    <scope>IDENTIFICATION</scope>
    <source>
        <tissue evidence="3">Leaf</tissue>
    </source>
</reference>
<dbReference type="RefSeq" id="XP_056688795.1">
    <property type="nucleotide sequence ID" value="XM_056832817.1"/>
</dbReference>
<dbReference type="InterPro" id="IPR053151">
    <property type="entry name" value="RNase_H-like"/>
</dbReference>
<protein>
    <recommendedName>
        <fullName evidence="1">RNase H type-1 domain-containing protein</fullName>
    </recommendedName>
</protein>
<organism evidence="2 3">
    <name type="scientific">Spinacia oleracea</name>
    <name type="common">Spinach</name>
    <dbReference type="NCBI Taxonomy" id="3562"/>
    <lineage>
        <taxon>Eukaryota</taxon>
        <taxon>Viridiplantae</taxon>
        <taxon>Streptophyta</taxon>
        <taxon>Embryophyta</taxon>
        <taxon>Tracheophyta</taxon>
        <taxon>Spermatophyta</taxon>
        <taxon>Magnoliopsida</taxon>
        <taxon>eudicotyledons</taxon>
        <taxon>Gunneridae</taxon>
        <taxon>Pentapetalae</taxon>
        <taxon>Caryophyllales</taxon>
        <taxon>Chenopodiaceae</taxon>
        <taxon>Chenopodioideae</taxon>
        <taxon>Anserineae</taxon>
        <taxon>Spinacia</taxon>
    </lineage>
</organism>
<feature type="domain" description="RNase H type-1" evidence="1">
    <location>
        <begin position="56"/>
        <end position="86"/>
    </location>
</feature>